<reference evidence="2 3" key="1">
    <citation type="submission" date="2018-08" db="EMBL/GenBank/DDBJ databases">
        <title>Diversity &amp; Physiological Properties of Lignin-Decomposing Actinobacteria from Soil.</title>
        <authorList>
            <person name="Roh S.G."/>
            <person name="Kim S.B."/>
        </authorList>
    </citation>
    <scope>NUCLEOTIDE SEQUENCE [LARGE SCALE GENOMIC DNA]</scope>
    <source>
        <strain evidence="2 3">MMS17-GH009</strain>
    </source>
</reference>
<organism evidence="2 3">
    <name type="scientific">Kitasatospora xanthocidica</name>
    <dbReference type="NCBI Taxonomy" id="83382"/>
    <lineage>
        <taxon>Bacteria</taxon>
        <taxon>Bacillati</taxon>
        <taxon>Actinomycetota</taxon>
        <taxon>Actinomycetes</taxon>
        <taxon>Kitasatosporales</taxon>
        <taxon>Streptomycetaceae</taxon>
        <taxon>Kitasatospora</taxon>
    </lineage>
</organism>
<evidence type="ECO:0000313" key="3">
    <source>
        <dbReference type="Proteomes" id="UP000263377"/>
    </source>
</evidence>
<accession>A0A373A2M6</accession>
<evidence type="ECO:0000313" key="2">
    <source>
        <dbReference type="EMBL" id="RGD62024.1"/>
    </source>
</evidence>
<dbReference type="Gene3D" id="3.90.1200.10">
    <property type="match status" value="1"/>
</dbReference>
<dbReference type="Proteomes" id="UP000263377">
    <property type="component" value="Unassembled WGS sequence"/>
</dbReference>
<dbReference type="EMBL" id="QVIG01000001">
    <property type="protein sequence ID" value="RGD62024.1"/>
    <property type="molecule type" value="Genomic_DNA"/>
</dbReference>
<dbReference type="AlphaFoldDB" id="A0A373A2M6"/>
<evidence type="ECO:0000259" key="1">
    <source>
        <dbReference type="Pfam" id="PF01636"/>
    </source>
</evidence>
<comment type="caution">
    <text evidence="2">The sequence shown here is derived from an EMBL/GenBank/DDBJ whole genome shotgun (WGS) entry which is preliminary data.</text>
</comment>
<keyword evidence="3" id="KW-1185">Reference proteome</keyword>
<dbReference type="InterPro" id="IPR011009">
    <property type="entry name" value="Kinase-like_dom_sf"/>
</dbReference>
<feature type="domain" description="Aminoglycoside phosphotransferase" evidence="1">
    <location>
        <begin position="34"/>
        <end position="247"/>
    </location>
</feature>
<dbReference type="InterPro" id="IPR002575">
    <property type="entry name" value="Aminoglycoside_PTrfase"/>
</dbReference>
<gene>
    <name evidence="2" type="ORF">DR950_33615</name>
</gene>
<sequence length="321" mass="35039">MTPEQSLAAVRAAARRHHLDSAGATLIQSGKNHTWRLPGSKAIAKVRGAGATFAQAYRETQAARYVLDRGIPAARPVGEERYPYRHDTGHETVYVLFTEDLGPSTLPATPRQVALLLRRLHALPVPTGPRLRLPAIDPFSRLFLGIDTLFPAGSARDRRRLHRLLHTAREAWQATTWPGPMSPLHGDAGPGNCVVTADGVAHLIDFERMAIGPALWDLAAYAWRRDVYGADPAEYQAFTAAYGLDVTSHADGRTYHQALTPAFAVSAWLAAAGYARDEPHWQHEADLRLATLLTDPLPGFPWHWNLGNTAVMKAAGAGAPR</sequence>
<proteinExistence type="predicted"/>
<protein>
    <recommendedName>
        <fullName evidence="1">Aminoglycoside phosphotransferase domain-containing protein</fullName>
    </recommendedName>
</protein>
<dbReference type="Pfam" id="PF01636">
    <property type="entry name" value="APH"/>
    <property type="match status" value="1"/>
</dbReference>
<dbReference type="RefSeq" id="WP_117490206.1">
    <property type="nucleotide sequence ID" value="NZ_QVIG01000001.1"/>
</dbReference>
<name>A0A373A2M6_9ACTN</name>
<dbReference type="SUPFAM" id="SSF56112">
    <property type="entry name" value="Protein kinase-like (PK-like)"/>
    <property type="match status" value="1"/>
</dbReference>